<evidence type="ECO:0000313" key="1">
    <source>
        <dbReference type="EMBL" id="KKK59759.1"/>
    </source>
</evidence>
<gene>
    <name evidence="1" type="ORF">LCGC14_3031190</name>
</gene>
<accession>A0A0F8Z077</accession>
<proteinExistence type="predicted"/>
<comment type="caution">
    <text evidence="1">The sequence shown here is derived from an EMBL/GenBank/DDBJ whole genome shotgun (WGS) entry which is preliminary data.</text>
</comment>
<sequence length="31" mass="3672">LEEKKNELKKKLEKTLKKDKSHTTKISSDED</sequence>
<reference evidence="1" key="1">
    <citation type="journal article" date="2015" name="Nature">
        <title>Complex archaea that bridge the gap between prokaryotes and eukaryotes.</title>
        <authorList>
            <person name="Spang A."/>
            <person name="Saw J.H."/>
            <person name="Jorgensen S.L."/>
            <person name="Zaremba-Niedzwiedzka K."/>
            <person name="Martijn J."/>
            <person name="Lind A.E."/>
            <person name="van Eijk R."/>
            <person name="Schleper C."/>
            <person name="Guy L."/>
            <person name="Ettema T.J."/>
        </authorList>
    </citation>
    <scope>NUCLEOTIDE SEQUENCE</scope>
</reference>
<name>A0A0F8Z077_9ZZZZ</name>
<organism evidence="1">
    <name type="scientific">marine sediment metagenome</name>
    <dbReference type="NCBI Taxonomy" id="412755"/>
    <lineage>
        <taxon>unclassified sequences</taxon>
        <taxon>metagenomes</taxon>
        <taxon>ecological metagenomes</taxon>
    </lineage>
</organism>
<dbReference type="AlphaFoldDB" id="A0A0F8Z077"/>
<feature type="non-terminal residue" evidence="1">
    <location>
        <position position="1"/>
    </location>
</feature>
<protein>
    <submittedName>
        <fullName evidence="1">Uncharacterized protein</fullName>
    </submittedName>
</protein>
<dbReference type="EMBL" id="LAZR01063305">
    <property type="protein sequence ID" value="KKK59759.1"/>
    <property type="molecule type" value="Genomic_DNA"/>
</dbReference>